<reference evidence="2" key="1">
    <citation type="submission" date="2020-01" db="EMBL/GenBank/DDBJ databases">
        <authorList>
            <consortium name="DOE Joint Genome Institute"/>
            <person name="Haridas S."/>
            <person name="Albert R."/>
            <person name="Binder M."/>
            <person name="Bloem J."/>
            <person name="Labutti K."/>
            <person name="Salamov A."/>
            <person name="Andreopoulos B."/>
            <person name="Baker S.E."/>
            <person name="Barry K."/>
            <person name="Bills G."/>
            <person name="Bluhm B.H."/>
            <person name="Cannon C."/>
            <person name="Castanera R."/>
            <person name="Culley D.E."/>
            <person name="Daum C."/>
            <person name="Ezra D."/>
            <person name="Gonzalez J.B."/>
            <person name="Henrissat B."/>
            <person name="Kuo A."/>
            <person name="Liang C."/>
            <person name="Lipzen A."/>
            <person name="Lutzoni F."/>
            <person name="Magnuson J."/>
            <person name="Mondo S."/>
            <person name="Nolan M."/>
            <person name="Ohm R."/>
            <person name="Pangilinan J."/>
            <person name="Park H.-J."/>
            <person name="Ramirez L."/>
            <person name="Alfaro M."/>
            <person name="Sun H."/>
            <person name="Tritt A."/>
            <person name="Yoshinaga Y."/>
            <person name="Zwiers L.-H."/>
            <person name="Turgeon B.G."/>
            <person name="Goodwin S.B."/>
            <person name="Spatafora J.W."/>
            <person name="Crous P.W."/>
            <person name="Grigoriev I.V."/>
        </authorList>
    </citation>
    <scope>NUCLEOTIDE SEQUENCE</scope>
    <source>
        <strain evidence="2">IPT5</strain>
    </source>
</reference>
<evidence type="ECO:0000313" key="2">
    <source>
        <dbReference type="EMBL" id="KAF2851893.1"/>
    </source>
</evidence>
<keyword evidence="3" id="KW-1185">Reference proteome</keyword>
<sequence length="125" mass="13735">MVDYAVTNGTWLRFVCSANAVIMPCSIGPRIIVAPLERVIQCTDAPFHILLTNPFPIQSLAMVAHDNNRRSVNSSPGPRVRPPQPHKSNYGSNSRPLPCLPNDGEDSGLLSTLHVLLSFWGFQDL</sequence>
<protein>
    <submittedName>
        <fullName evidence="2">Uncharacterized protein</fullName>
    </submittedName>
</protein>
<evidence type="ECO:0000313" key="3">
    <source>
        <dbReference type="Proteomes" id="UP000799423"/>
    </source>
</evidence>
<gene>
    <name evidence="2" type="ORF">T440DRAFT_46583</name>
</gene>
<name>A0A6A7B932_9PLEO</name>
<proteinExistence type="predicted"/>
<dbReference type="AlphaFoldDB" id="A0A6A7B932"/>
<dbReference type="EMBL" id="MU006300">
    <property type="protein sequence ID" value="KAF2851893.1"/>
    <property type="molecule type" value="Genomic_DNA"/>
</dbReference>
<dbReference type="Proteomes" id="UP000799423">
    <property type="component" value="Unassembled WGS sequence"/>
</dbReference>
<feature type="compositionally biased region" description="Polar residues" evidence="1">
    <location>
        <begin position="86"/>
        <end position="95"/>
    </location>
</feature>
<organism evidence="2 3">
    <name type="scientific">Plenodomus tracheiphilus IPT5</name>
    <dbReference type="NCBI Taxonomy" id="1408161"/>
    <lineage>
        <taxon>Eukaryota</taxon>
        <taxon>Fungi</taxon>
        <taxon>Dikarya</taxon>
        <taxon>Ascomycota</taxon>
        <taxon>Pezizomycotina</taxon>
        <taxon>Dothideomycetes</taxon>
        <taxon>Pleosporomycetidae</taxon>
        <taxon>Pleosporales</taxon>
        <taxon>Pleosporineae</taxon>
        <taxon>Leptosphaeriaceae</taxon>
        <taxon>Plenodomus</taxon>
    </lineage>
</organism>
<accession>A0A6A7B932</accession>
<feature type="region of interest" description="Disordered" evidence="1">
    <location>
        <begin position="68"/>
        <end position="103"/>
    </location>
</feature>
<evidence type="ECO:0000256" key="1">
    <source>
        <dbReference type="SAM" id="MobiDB-lite"/>
    </source>
</evidence>